<feature type="transmembrane region" description="Helical" evidence="7">
    <location>
        <begin position="210"/>
        <end position="228"/>
    </location>
</feature>
<dbReference type="SUPFAM" id="SSF161098">
    <property type="entry name" value="MetI-like"/>
    <property type="match status" value="1"/>
</dbReference>
<feature type="transmembrane region" description="Helical" evidence="7">
    <location>
        <begin position="155"/>
        <end position="176"/>
    </location>
</feature>
<feature type="domain" description="ABC transmembrane type-1" evidence="8">
    <location>
        <begin position="91"/>
        <end position="281"/>
    </location>
</feature>
<evidence type="ECO:0000256" key="2">
    <source>
        <dbReference type="ARBA" id="ARBA00022448"/>
    </source>
</evidence>
<evidence type="ECO:0000313" key="9">
    <source>
        <dbReference type="EMBL" id="ARF69171.1"/>
    </source>
</evidence>
<organism evidence="9 10">
    <name type="scientific">Paenibacillus larvae subsp. pulvifaciens</name>
    <dbReference type="NCBI Taxonomy" id="1477"/>
    <lineage>
        <taxon>Bacteria</taxon>
        <taxon>Bacillati</taxon>
        <taxon>Bacillota</taxon>
        <taxon>Bacilli</taxon>
        <taxon>Bacillales</taxon>
        <taxon>Paenibacillaceae</taxon>
        <taxon>Paenibacillus</taxon>
    </lineage>
</organism>
<dbReference type="Pfam" id="PF00528">
    <property type="entry name" value="BPD_transp_1"/>
    <property type="match status" value="1"/>
</dbReference>
<dbReference type="PANTHER" id="PTHR43744">
    <property type="entry name" value="ABC TRANSPORTER PERMEASE PROTEIN MG189-RELATED-RELATED"/>
    <property type="match status" value="1"/>
</dbReference>
<dbReference type="InterPro" id="IPR000515">
    <property type="entry name" value="MetI-like"/>
</dbReference>
<reference evidence="9 10" key="1">
    <citation type="submission" date="2017-03" db="EMBL/GenBank/DDBJ databases">
        <title>Paenibacillus larvae genome sequencing.</title>
        <authorList>
            <person name="Dingman D.W."/>
        </authorList>
    </citation>
    <scope>NUCLEOTIDE SEQUENCE [LARGE SCALE GENOMIC DNA]</scope>
    <source>
        <strain evidence="9 10">SAG 10367</strain>
    </source>
</reference>
<name>A0A1V0UVL0_9BACL</name>
<keyword evidence="3" id="KW-1003">Cell membrane</keyword>
<evidence type="ECO:0000259" key="8">
    <source>
        <dbReference type="PROSITE" id="PS50928"/>
    </source>
</evidence>
<dbReference type="AlphaFoldDB" id="A0A1V0UVL0"/>
<feature type="transmembrane region" description="Helical" evidence="7">
    <location>
        <begin position="126"/>
        <end position="149"/>
    </location>
</feature>
<evidence type="ECO:0000313" key="10">
    <source>
        <dbReference type="Proteomes" id="UP000192727"/>
    </source>
</evidence>
<feature type="transmembrane region" description="Helical" evidence="7">
    <location>
        <begin position="94"/>
        <end position="114"/>
    </location>
</feature>
<proteinExistence type="inferred from homology"/>
<evidence type="ECO:0000256" key="6">
    <source>
        <dbReference type="ARBA" id="ARBA00023136"/>
    </source>
</evidence>
<dbReference type="EMBL" id="CP020557">
    <property type="protein sequence ID" value="ARF69171.1"/>
    <property type="molecule type" value="Genomic_DNA"/>
</dbReference>
<keyword evidence="5 7" id="KW-1133">Transmembrane helix</keyword>
<comment type="subcellular location">
    <subcellularLocation>
        <location evidence="1 7">Cell membrane</location>
        <topology evidence="1 7">Multi-pass membrane protein</topology>
    </subcellularLocation>
</comment>
<feature type="transmembrane region" description="Helical" evidence="7">
    <location>
        <begin position="263"/>
        <end position="280"/>
    </location>
</feature>
<evidence type="ECO:0000256" key="5">
    <source>
        <dbReference type="ARBA" id="ARBA00022989"/>
    </source>
</evidence>
<evidence type="ECO:0000256" key="3">
    <source>
        <dbReference type="ARBA" id="ARBA00022475"/>
    </source>
</evidence>
<dbReference type="Proteomes" id="UP000192727">
    <property type="component" value="Chromosome"/>
</dbReference>
<gene>
    <name evidence="9" type="ORF">B7C51_17170</name>
</gene>
<dbReference type="RefSeq" id="WP_083040952.1">
    <property type="nucleotide sequence ID" value="NZ_CP020557.1"/>
</dbReference>
<dbReference type="PROSITE" id="PS50928">
    <property type="entry name" value="ABC_TM1"/>
    <property type="match status" value="1"/>
</dbReference>
<protein>
    <submittedName>
        <fullName evidence="9">Sugar ABC transporter permease</fullName>
    </submittedName>
</protein>
<dbReference type="InterPro" id="IPR035906">
    <property type="entry name" value="MetI-like_sf"/>
</dbReference>
<keyword evidence="2 7" id="KW-0813">Transport</keyword>
<dbReference type="CDD" id="cd06261">
    <property type="entry name" value="TM_PBP2"/>
    <property type="match status" value="1"/>
</dbReference>
<dbReference type="PANTHER" id="PTHR43744:SF8">
    <property type="entry name" value="SN-GLYCEROL-3-PHOSPHATE TRANSPORT SYSTEM PERMEASE PROTEIN UGPE"/>
    <property type="match status" value="1"/>
</dbReference>
<sequence>MAKDLSAVPSAPAFSPKTKHSFGYIFKKTILPHAALLLLGCFFLFPFIWLIFTSLKTPAEIFEIPPRIFPDKPQWVNYQNAVEAIPFFKYMGNTLLICGVNIIGQLFSAPLIAYSITKIPWKGRNIIFAIVVATMILPPQVQMIPVYIIYAKLGWVNTILPLTIGSFLGAPFYIFLLRQFMLTLPNELIEAAKIDGANEFRIYSRIILPLLKPALATIVLFTFVAAYTDFMGPLIYLNDSEKWTISVGLQGFLQDHGAQWEQLMAASAIFTLPMIILYFFGQKYFIKAGSTLTGFK</sequence>
<evidence type="ECO:0000256" key="7">
    <source>
        <dbReference type="RuleBase" id="RU363032"/>
    </source>
</evidence>
<dbReference type="GO" id="GO:0005886">
    <property type="term" value="C:plasma membrane"/>
    <property type="evidence" value="ECO:0007669"/>
    <property type="project" value="UniProtKB-SubCell"/>
</dbReference>
<keyword evidence="6 7" id="KW-0472">Membrane</keyword>
<feature type="transmembrane region" description="Helical" evidence="7">
    <location>
        <begin position="30"/>
        <end position="52"/>
    </location>
</feature>
<accession>A0A1V0UVL0</accession>
<dbReference type="Gene3D" id="1.10.3720.10">
    <property type="entry name" value="MetI-like"/>
    <property type="match status" value="1"/>
</dbReference>
<evidence type="ECO:0000256" key="4">
    <source>
        <dbReference type="ARBA" id="ARBA00022692"/>
    </source>
</evidence>
<evidence type="ECO:0000256" key="1">
    <source>
        <dbReference type="ARBA" id="ARBA00004651"/>
    </source>
</evidence>
<dbReference type="GO" id="GO:0055085">
    <property type="term" value="P:transmembrane transport"/>
    <property type="evidence" value="ECO:0007669"/>
    <property type="project" value="InterPro"/>
</dbReference>
<comment type="similarity">
    <text evidence="7">Belongs to the binding-protein-dependent transport system permease family.</text>
</comment>
<keyword evidence="4 7" id="KW-0812">Transmembrane</keyword>